<proteinExistence type="predicted"/>
<reference evidence="1" key="1">
    <citation type="submission" date="2023-08" db="EMBL/GenBank/DDBJ databases">
        <title>Reference Genome Resource for the Citrus Pathogen Phytophthora citrophthora.</title>
        <authorList>
            <person name="Moller H."/>
            <person name="Coetzee B."/>
            <person name="Rose L.J."/>
            <person name="Van Niekerk J.M."/>
        </authorList>
    </citation>
    <scope>NUCLEOTIDE SEQUENCE</scope>
    <source>
        <strain evidence="1">STE-U-9442</strain>
    </source>
</reference>
<comment type="caution">
    <text evidence="1">The sequence shown here is derived from an EMBL/GenBank/DDBJ whole genome shotgun (WGS) entry which is preliminary data.</text>
</comment>
<evidence type="ECO:0000313" key="2">
    <source>
        <dbReference type="Proteomes" id="UP001259832"/>
    </source>
</evidence>
<sequence>MPLSMSCVRHFDISGEYYTVPYIAIDRRYAITLVTWQVAYINERRETPMGFEYQVLGALGPSR</sequence>
<dbReference type="EMBL" id="JASMQC010000002">
    <property type="protein sequence ID" value="KAK1946932.1"/>
    <property type="molecule type" value="Genomic_DNA"/>
</dbReference>
<organism evidence="1 2">
    <name type="scientific">Phytophthora citrophthora</name>
    <dbReference type="NCBI Taxonomy" id="4793"/>
    <lineage>
        <taxon>Eukaryota</taxon>
        <taxon>Sar</taxon>
        <taxon>Stramenopiles</taxon>
        <taxon>Oomycota</taxon>
        <taxon>Peronosporomycetes</taxon>
        <taxon>Peronosporales</taxon>
        <taxon>Peronosporaceae</taxon>
        <taxon>Phytophthora</taxon>
    </lineage>
</organism>
<accession>A0AAD9GY65</accession>
<gene>
    <name evidence="1" type="ORF">P3T76_000942</name>
</gene>
<evidence type="ECO:0000313" key="1">
    <source>
        <dbReference type="EMBL" id="KAK1946932.1"/>
    </source>
</evidence>
<name>A0AAD9GY65_9STRA</name>
<dbReference type="Proteomes" id="UP001259832">
    <property type="component" value="Unassembled WGS sequence"/>
</dbReference>
<dbReference type="AlphaFoldDB" id="A0AAD9GY65"/>
<protein>
    <submittedName>
        <fullName evidence="1">Uncharacterized protein</fullName>
    </submittedName>
</protein>
<keyword evidence="2" id="KW-1185">Reference proteome</keyword>